<reference evidence="1 2" key="1">
    <citation type="submission" date="2019-09" db="EMBL/GenBank/DDBJ databases">
        <title>Flavobacterium sp. nov., isolated from glacier ice.</title>
        <authorList>
            <person name="Liu Q."/>
        </authorList>
    </citation>
    <scope>NUCLEOTIDE SEQUENCE [LARGE SCALE GENOMIC DNA]</scope>
    <source>
        <strain evidence="1 2">NBRC 112527</strain>
    </source>
</reference>
<dbReference type="PANTHER" id="PTHR30565:SF9">
    <property type="entry name" value="PROTEIN YCIF"/>
    <property type="match status" value="1"/>
</dbReference>
<name>A0A7J5AJN1_9FLAO</name>
<dbReference type="Gene3D" id="1.20.1260.10">
    <property type="match status" value="1"/>
</dbReference>
<dbReference type="EMBL" id="WAEM01000001">
    <property type="protein sequence ID" value="KAB1157608.1"/>
    <property type="molecule type" value="Genomic_DNA"/>
</dbReference>
<protein>
    <submittedName>
        <fullName evidence="1">DUF892 family protein</fullName>
    </submittedName>
</protein>
<dbReference type="InterPro" id="IPR009078">
    <property type="entry name" value="Ferritin-like_SF"/>
</dbReference>
<dbReference type="Pfam" id="PF05974">
    <property type="entry name" value="DUF892"/>
    <property type="match status" value="1"/>
</dbReference>
<dbReference type="OrthoDB" id="668490at2"/>
<keyword evidence="2" id="KW-1185">Reference proteome</keyword>
<dbReference type="SUPFAM" id="SSF47240">
    <property type="entry name" value="Ferritin-like"/>
    <property type="match status" value="1"/>
</dbReference>
<proteinExistence type="predicted"/>
<dbReference type="RefSeq" id="WP_151105802.1">
    <property type="nucleotide sequence ID" value="NZ_WAEM01000001.1"/>
</dbReference>
<comment type="caution">
    <text evidence="1">The sequence shown here is derived from an EMBL/GenBank/DDBJ whole genome shotgun (WGS) entry which is preliminary data.</text>
</comment>
<evidence type="ECO:0000313" key="2">
    <source>
        <dbReference type="Proteomes" id="UP000490922"/>
    </source>
</evidence>
<evidence type="ECO:0000313" key="1">
    <source>
        <dbReference type="EMBL" id="KAB1157608.1"/>
    </source>
</evidence>
<dbReference type="InterPro" id="IPR047114">
    <property type="entry name" value="YciF"/>
</dbReference>
<dbReference type="InterPro" id="IPR010287">
    <property type="entry name" value="DUF892_YciF-like"/>
</dbReference>
<dbReference type="Proteomes" id="UP000490922">
    <property type="component" value="Unassembled WGS sequence"/>
</dbReference>
<gene>
    <name evidence="1" type="ORF">F6464_00565</name>
</gene>
<dbReference type="AlphaFoldDB" id="A0A7J5AJN1"/>
<dbReference type="InterPro" id="IPR012347">
    <property type="entry name" value="Ferritin-like"/>
</dbReference>
<sequence length="172" mass="20071">METKATNSLQQLFHDEIYRLIASETLLKNAMPKWIDETQNLPLKNMLQNYYYQINVHLDRLKSLCDSHKENRNHCVIDRVMQAYIEETNEKLKRCSSTILDSSLLEAIQAISSYKFHAYNSVAAWAVALEFPKDAKFLNEAKISEKNIDERLFHLAIREINRKARNPIAITT</sequence>
<accession>A0A7J5AJN1</accession>
<dbReference type="PANTHER" id="PTHR30565">
    <property type="entry name" value="PROTEIN YCIF"/>
    <property type="match status" value="1"/>
</dbReference>
<organism evidence="1 2">
    <name type="scientific">Flavobacterium luteum</name>
    <dbReference type="NCBI Taxonomy" id="2026654"/>
    <lineage>
        <taxon>Bacteria</taxon>
        <taxon>Pseudomonadati</taxon>
        <taxon>Bacteroidota</taxon>
        <taxon>Flavobacteriia</taxon>
        <taxon>Flavobacteriales</taxon>
        <taxon>Flavobacteriaceae</taxon>
        <taxon>Flavobacterium</taxon>
    </lineage>
</organism>